<feature type="domain" description="Carrier" evidence="1">
    <location>
        <begin position="8"/>
        <end position="71"/>
    </location>
</feature>
<name>A0A1K1RLH3_9PSEU</name>
<dbReference type="STRING" id="546364.SAMN04489730_3466"/>
<proteinExistence type="predicted"/>
<evidence type="ECO:0000259" key="1">
    <source>
        <dbReference type="Pfam" id="PF00550"/>
    </source>
</evidence>
<dbReference type="SUPFAM" id="SSF47336">
    <property type="entry name" value="ACP-like"/>
    <property type="match status" value="1"/>
</dbReference>
<dbReference type="AlphaFoldDB" id="A0A1K1RLH3"/>
<dbReference type="Proteomes" id="UP000182740">
    <property type="component" value="Unassembled WGS sequence"/>
</dbReference>
<accession>A0A1K1RLH3</accession>
<keyword evidence="3" id="KW-1185">Reference proteome</keyword>
<dbReference type="Gene3D" id="1.10.1200.10">
    <property type="entry name" value="ACP-like"/>
    <property type="match status" value="1"/>
</dbReference>
<sequence length="79" mass="8334">MSGIVTVVTEAFTRVVGEPPNRGAETTPEDVGSWGSLAHVQLVFEIERVLGIRMAESVLTNRTTVGALIEAAQAAQRAA</sequence>
<dbReference type="Pfam" id="PF00550">
    <property type="entry name" value="PP-binding"/>
    <property type="match status" value="1"/>
</dbReference>
<protein>
    <recommendedName>
        <fullName evidence="1">Carrier domain-containing protein</fullName>
    </recommendedName>
</protein>
<gene>
    <name evidence="2" type="ORF">SAMN04489730_3466</name>
</gene>
<reference evidence="3" key="1">
    <citation type="submission" date="2016-11" db="EMBL/GenBank/DDBJ databases">
        <authorList>
            <person name="Varghese N."/>
            <person name="Submissions S."/>
        </authorList>
    </citation>
    <scope>NUCLEOTIDE SEQUENCE [LARGE SCALE GENOMIC DNA]</scope>
    <source>
        <strain evidence="3">DSM 44671</strain>
    </source>
</reference>
<organism evidence="2 3">
    <name type="scientific">Amycolatopsis australiensis</name>
    <dbReference type="NCBI Taxonomy" id="546364"/>
    <lineage>
        <taxon>Bacteria</taxon>
        <taxon>Bacillati</taxon>
        <taxon>Actinomycetota</taxon>
        <taxon>Actinomycetes</taxon>
        <taxon>Pseudonocardiales</taxon>
        <taxon>Pseudonocardiaceae</taxon>
        <taxon>Amycolatopsis</taxon>
    </lineage>
</organism>
<evidence type="ECO:0000313" key="2">
    <source>
        <dbReference type="EMBL" id="SFW72550.1"/>
    </source>
</evidence>
<dbReference type="InterPro" id="IPR009081">
    <property type="entry name" value="PP-bd_ACP"/>
</dbReference>
<dbReference type="OrthoDB" id="5326335at2"/>
<dbReference type="RefSeq" id="WP_143168576.1">
    <property type="nucleotide sequence ID" value="NZ_FPJG01000006.1"/>
</dbReference>
<dbReference type="EMBL" id="FPJG01000006">
    <property type="protein sequence ID" value="SFW72550.1"/>
    <property type="molecule type" value="Genomic_DNA"/>
</dbReference>
<evidence type="ECO:0000313" key="3">
    <source>
        <dbReference type="Proteomes" id="UP000182740"/>
    </source>
</evidence>
<dbReference type="InterPro" id="IPR036736">
    <property type="entry name" value="ACP-like_sf"/>
</dbReference>